<keyword evidence="3" id="KW-0507">mRNA processing</keyword>
<feature type="compositionally biased region" description="Basic and acidic residues" evidence="8">
    <location>
        <begin position="240"/>
        <end position="249"/>
    </location>
</feature>
<feature type="compositionally biased region" description="Low complexity" evidence="8">
    <location>
        <begin position="225"/>
        <end position="238"/>
    </location>
</feature>
<evidence type="ECO:0000256" key="2">
    <source>
        <dbReference type="ARBA" id="ARBA00010028"/>
    </source>
</evidence>
<feature type="region of interest" description="Disordered" evidence="8">
    <location>
        <begin position="577"/>
        <end position="610"/>
    </location>
</feature>
<feature type="coiled-coil region" evidence="7">
    <location>
        <begin position="462"/>
        <end position="510"/>
    </location>
</feature>
<dbReference type="Proteomes" id="UP000886885">
    <property type="component" value="Chromosome 4D"/>
</dbReference>
<evidence type="ECO:0000313" key="9">
    <source>
        <dbReference type="EMBL" id="KAG6777994.1"/>
    </source>
</evidence>
<comment type="similarity">
    <text evidence="2">Belongs to the SYF2 family.</text>
</comment>
<comment type="subcellular location">
    <subcellularLocation>
        <location evidence="1">Nucleus</location>
    </subcellularLocation>
</comment>
<evidence type="ECO:0000256" key="8">
    <source>
        <dbReference type="SAM" id="MobiDB-lite"/>
    </source>
</evidence>
<keyword evidence="6" id="KW-0539">Nucleus</keyword>
<keyword evidence="7" id="KW-0175">Coiled coil</keyword>
<keyword evidence="5" id="KW-0508">mRNA splicing</keyword>
<accession>A0A8X8D709</accession>
<dbReference type="PANTHER" id="PTHR13264:SF5">
    <property type="entry name" value="PRE-MRNA-SPLICING FACTOR SYF2"/>
    <property type="match status" value="1"/>
</dbReference>
<organism evidence="9 10">
    <name type="scientific">Populus tomentosa</name>
    <name type="common">Chinese white poplar</name>
    <dbReference type="NCBI Taxonomy" id="118781"/>
    <lineage>
        <taxon>Eukaryota</taxon>
        <taxon>Viridiplantae</taxon>
        <taxon>Streptophyta</taxon>
        <taxon>Embryophyta</taxon>
        <taxon>Tracheophyta</taxon>
        <taxon>Spermatophyta</taxon>
        <taxon>Magnoliopsida</taxon>
        <taxon>eudicotyledons</taxon>
        <taxon>Gunneridae</taxon>
        <taxon>Pentapetalae</taxon>
        <taxon>rosids</taxon>
        <taxon>fabids</taxon>
        <taxon>Malpighiales</taxon>
        <taxon>Salicaceae</taxon>
        <taxon>Saliceae</taxon>
        <taxon>Populus</taxon>
    </lineage>
</organism>
<dbReference type="GO" id="GO:0071014">
    <property type="term" value="C:post-mRNA release spliceosomal complex"/>
    <property type="evidence" value="ECO:0007669"/>
    <property type="project" value="TreeGrafter"/>
</dbReference>
<dbReference type="InterPro" id="IPR013260">
    <property type="entry name" value="mRNA_splic_SYF2"/>
</dbReference>
<dbReference type="AlphaFoldDB" id="A0A8X8D709"/>
<evidence type="ECO:0000256" key="3">
    <source>
        <dbReference type="ARBA" id="ARBA00022664"/>
    </source>
</evidence>
<dbReference type="GO" id="GO:0008380">
    <property type="term" value="P:RNA splicing"/>
    <property type="evidence" value="ECO:0007669"/>
    <property type="project" value="UniProtKB-KW"/>
</dbReference>
<evidence type="ECO:0000313" key="10">
    <source>
        <dbReference type="Proteomes" id="UP000886885"/>
    </source>
</evidence>
<dbReference type="InterPro" id="IPR007942">
    <property type="entry name" value="PLipase-like"/>
</dbReference>
<dbReference type="EMBL" id="JAAWWB010000008">
    <property type="protein sequence ID" value="KAG6777994.1"/>
    <property type="molecule type" value="Genomic_DNA"/>
</dbReference>
<keyword evidence="10" id="KW-1185">Reference proteome</keyword>
<dbReference type="Pfam" id="PF08231">
    <property type="entry name" value="SYF2"/>
    <property type="match status" value="1"/>
</dbReference>
<dbReference type="GO" id="GO:0006397">
    <property type="term" value="P:mRNA processing"/>
    <property type="evidence" value="ECO:0007669"/>
    <property type="project" value="UniProtKB-KW"/>
</dbReference>
<evidence type="ECO:0000256" key="5">
    <source>
        <dbReference type="ARBA" id="ARBA00023187"/>
    </source>
</evidence>
<name>A0A8X8D709_POPTO</name>
<dbReference type="OrthoDB" id="1506770at2759"/>
<dbReference type="GO" id="GO:0000974">
    <property type="term" value="C:Prp19 complex"/>
    <property type="evidence" value="ECO:0007669"/>
    <property type="project" value="TreeGrafter"/>
</dbReference>
<dbReference type="GO" id="GO:0071013">
    <property type="term" value="C:catalytic step 2 spliceosome"/>
    <property type="evidence" value="ECO:0007669"/>
    <property type="project" value="TreeGrafter"/>
</dbReference>
<feature type="compositionally biased region" description="Basic and acidic residues" evidence="8">
    <location>
        <begin position="598"/>
        <end position="610"/>
    </location>
</feature>
<proteinExistence type="inferred from homology"/>
<evidence type="ECO:0000256" key="1">
    <source>
        <dbReference type="ARBA" id="ARBA00004123"/>
    </source>
</evidence>
<evidence type="ECO:0000256" key="4">
    <source>
        <dbReference type="ARBA" id="ARBA00022728"/>
    </source>
</evidence>
<feature type="region of interest" description="Disordered" evidence="8">
    <location>
        <begin position="644"/>
        <end position="666"/>
    </location>
</feature>
<reference evidence="9" key="1">
    <citation type="journal article" date="2020" name="bioRxiv">
        <title>Hybrid origin of Populus tomentosa Carr. identified through genome sequencing and phylogenomic analysis.</title>
        <authorList>
            <person name="An X."/>
            <person name="Gao K."/>
            <person name="Chen Z."/>
            <person name="Li J."/>
            <person name="Yang X."/>
            <person name="Yang X."/>
            <person name="Zhou J."/>
            <person name="Guo T."/>
            <person name="Zhao T."/>
            <person name="Huang S."/>
            <person name="Miao D."/>
            <person name="Khan W.U."/>
            <person name="Rao P."/>
            <person name="Ye M."/>
            <person name="Lei B."/>
            <person name="Liao W."/>
            <person name="Wang J."/>
            <person name="Ji L."/>
            <person name="Li Y."/>
            <person name="Guo B."/>
            <person name="Mustafa N.S."/>
            <person name="Li S."/>
            <person name="Yun Q."/>
            <person name="Keller S.R."/>
            <person name="Mao J."/>
            <person name="Zhang R."/>
            <person name="Strauss S.H."/>
        </authorList>
    </citation>
    <scope>NUCLEOTIDE SEQUENCE</scope>
    <source>
        <strain evidence="9">GM15</strain>
        <tissue evidence="9">Leaf</tissue>
    </source>
</reference>
<feature type="region of interest" description="Disordered" evidence="8">
    <location>
        <begin position="87"/>
        <end position="106"/>
    </location>
</feature>
<gene>
    <name evidence="9" type="ORF">POTOM_017838</name>
</gene>
<evidence type="ECO:0000256" key="6">
    <source>
        <dbReference type="ARBA" id="ARBA00023242"/>
    </source>
</evidence>
<feature type="region of interest" description="Disordered" evidence="8">
    <location>
        <begin position="182"/>
        <end position="312"/>
    </location>
</feature>
<evidence type="ECO:0000256" key="7">
    <source>
        <dbReference type="SAM" id="Coils"/>
    </source>
</evidence>
<dbReference type="PANTHER" id="PTHR13264">
    <property type="entry name" value="GCIP-INTERACTING PROTEIN P29"/>
    <property type="match status" value="1"/>
</dbReference>
<comment type="caution">
    <text evidence="9">The sequence shown here is derived from an EMBL/GenBank/DDBJ whole genome shotgun (WGS) entry which is preliminary data.</text>
</comment>
<keyword evidence="4" id="KW-0747">Spliceosome</keyword>
<feature type="compositionally biased region" description="Basic and acidic residues" evidence="8">
    <location>
        <begin position="650"/>
        <end position="659"/>
    </location>
</feature>
<protein>
    <submittedName>
        <fullName evidence="9">Uncharacterized protein</fullName>
    </submittedName>
</protein>
<feature type="region of interest" description="Disordered" evidence="8">
    <location>
        <begin position="31"/>
        <end position="72"/>
    </location>
</feature>
<dbReference type="Pfam" id="PF05278">
    <property type="entry name" value="PEARLI-4"/>
    <property type="match status" value="1"/>
</dbReference>
<sequence length="870" mass="97784">MAENGRVHPDCINASNPYHECGVACLERISQGKRRKEKKQSDYHNGVNEGWSSKNKDEERRAQPTCPKASNPYHKCEEFCSNRTAEAEANPKGVKKETGGARPTCPKASNPYHKCEEFCSNRTAEINPRGVKKQSERAQTCPRASNPYHKCDELCSNGTLEANPQGDKKESGSIIGAALSFGRKKKESGSQQNSPRAVTNVPVVKAARRGPSPLPTKKHDEAENGGSFSSSHQHSDGSYSEDHSLDKGPVRSPGPMHVSGIITPDPPKSPTKLSLACYKIPTPAEPQQNGKLHGSPKAATYPSANHEGKVTDGPISEYLDFSFSGMSRASEESDEEEVQSVISDSCVSVGKYHVRENIASILQLIMDKYGDIAAGSRLESASMRAYYLECLCSVVLELQCTSFKQLTKSKVTEMLAVLKDVESAQIDVRWLRDILNDLAEGVELRGQHQAAEEAKSKCDHAIESINKELESMMEDLAQKEKAVADAEAQISETRDRLNKLELDSSRLSETVSSIWSTVEKFHDKPLAEFNCMNQITKACRRYLDMDIDIVLCKSLQFDPQEAKARAEIKETEVVQAKGGIGWSSSQAPEQGEELDEERPDHEHSEDDNDRVVLDNVEGDVTQLTGRKKKLFELRLKMNEARKANQTAMVSEKKKMEAPSESRGISKQKWLEDRKKKIGKLLDANGLDMTKAYMLDTQEAAEAKYKKWEKDPAPFGWDVFNQKTLYNAYKKRTKNVDVDLEEYNKMKEADPEFYREASSLQYGKAPKTSEDKIERMVKELKDRDENRKSFSRRRRFRDEKDIDSINDRNEHFNKKIERAFGSLQTADYEIQGAEDLRQLDISLPYLESRYVLFCCNLIEGLSHKIAVNHVG</sequence>